<evidence type="ECO:0000256" key="4">
    <source>
        <dbReference type="ARBA" id="ARBA00023069"/>
    </source>
</evidence>
<feature type="coiled-coil region" evidence="7">
    <location>
        <begin position="346"/>
        <end position="425"/>
    </location>
</feature>
<accession>A0A1D1VNE4</accession>
<evidence type="ECO:0000256" key="6">
    <source>
        <dbReference type="ARBA" id="ARBA00043983"/>
    </source>
</evidence>
<sequence length="641" mass="73779">MAEDLQQVSKFLAHPPFSRKVSILDLDALSGLTGLQFLTDVFAALDPSFGGNIAEEEAQELAIRIFTFLRLLRYPPGAHPTEQSEWRKDVIEGKRRAIVSILVWLSQNLPMVQQRLYLAKYMTKVDIPSDFRTDPEINRILEEQDRAVAEFSASHKEHSLLKTDADIVNNLRREIKDLRAQKEQTEQRVAELVTRVRSVPGKTAEKDERMELARALREEQESCAQLMNKRTELRQLGLSQNDQIARLRDYTSKLTDEWREVTPEKLLQKLEDRVTSQRRAVNEVLPRAIGEERKALVELAELLKLPDFTERNLNELRIKAQMLQTEVFNMSDKLKTASQTPQLAEVAANQAQLDSLVEKKKELASRNEALHREIREVEQRMGIQVDDRGDATNLSRKLLNSAEENERKKNVVEVLEAERRTASRTYSILADEHQRTKNILTEWEKRTGLSPLAPSSGQTDVRPTTDGRPLADQTHELEEKVASRRKEVAQLLSELQPLRQKHKTQQDIIAKENQRQNAQDLQTSVDKARDEVATLNSTIISQQLESQYADILLERATNEEAGQKFMQTTRNYIQSENSKLTTLKTEHETSRASHAEITRQANAWKDLDRLFDMKMEHLNEEMDAVIGRTRIKESFDRIMMA</sequence>
<keyword evidence="5" id="KW-0966">Cell projection</keyword>
<dbReference type="Gene3D" id="1.10.418.70">
    <property type="entry name" value="Intraflagellar transport protein 81, N-terminal domain"/>
    <property type="match status" value="1"/>
</dbReference>
<keyword evidence="11" id="KW-1185">Reference proteome</keyword>
<dbReference type="EMBL" id="BDGG01000009">
    <property type="protein sequence ID" value="GAV03117.1"/>
    <property type="molecule type" value="Genomic_DNA"/>
</dbReference>
<dbReference type="AlphaFoldDB" id="A0A1D1VNE4"/>
<evidence type="ECO:0000259" key="9">
    <source>
        <dbReference type="Pfam" id="PF18383"/>
    </source>
</evidence>
<feature type="domain" description="IFT81 calponin homology" evidence="9">
    <location>
        <begin position="3"/>
        <end position="126"/>
    </location>
</feature>
<dbReference type="OrthoDB" id="10253401at2759"/>
<evidence type="ECO:0000256" key="3">
    <source>
        <dbReference type="ARBA" id="ARBA00023054"/>
    </source>
</evidence>
<feature type="coiled-coil region" evidence="7">
    <location>
        <begin position="161"/>
        <end position="236"/>
    </location>
</feature>
<proteinExistence type="inferred from homology"/>
<keyword evidence="3 7" id="KW-0175">Coiled coil</keyword>
<keyword evidence="2" id="KW-0970">Cilium biogenesis/degradation</keyword>
<dbReference type="GO" id="GO:0015631">
    <property type="term" value="F:tubulin binding"/>
    <property type="evidence" value="ECO:0007669"/>
    <property type="project" value="InterPro"/>
</dbReference>
<dbReference type="PANTHER" id="PTHR15614">
    <property type="entry name" value="INTRAFLAGELLAR TRANSPORT PROTEIN 81 HOMOLOG"/>
    <property type="match status" value="1"/>
</dbReference>
<reference evidence="10 11" key="1">
    <citation type="journal article" date="2016" name="Nat. Commun.">
        <title>Extremotolerant tardigrade genome and improved radiotolerance of human cultured cells by tardigrade-unique protein.</title>
        <authorList>
            <person name="Hashimoto T."/>
            <person name="Horikawa D.D."/>
            <person name="Saito Y."/>
            <person name="Kuwahara H."/>
            <person name="Kozuka-Hata H."/>
            <person name="Shin-I T."/>
            <person name="Minakuchi Y."/>
            <person name="Ohishi K."/>
            <person name="Motoyama A."/>
            <person name="Aizu T."/>
            <person name="Enomoto A."/>
            <person name="Kondo K."/>
            <person name="Tanaka S."/>
            <person name="Hara Y."/>
            <person name="Koshikawa S."/>
            <person name="Sagara H."/>
            <person name="Miura T."/>
            <person name="Yokobori S."/>
            <person name="Miyagawa K."/>
            <person name="Suzuki Y."/>
            <person name="Kubo T."/>
            <person name="Oyama M."/>
            <person name="Kohara Y."/>
            <person name="Fujiyama A."/>
            <person name="Arakawa K."/>
            <person name="Katayama T."/>
            <person name="Toyoda A."/>
            <person name="Kunieda T."/>
        </authorList>
    </citation>
    <scope>NUCLEOTIDE SEQUENCE [LARGE SCALE GENOMIC DNA]</scope>
    <source>
        <strain evidence="10 11">YOKOZUNA-1</strain>
    </source>
</reference>
<dbReference type="InterPro" id="IPR029600">
    <property type="entry name" value="IFT81"/>
</dbReference>
<dbReference type="InterPro" id="IPR043016">
    <property type="entry name" value="IFT81_N_sf"/>
</dbReference>
<protein>
    <recommendedName>
        <fullName evidence="9">IFT81 calponin homology domain-containing protein</fullName>
    </recommendedName>
</protein>
<dbReference type="InterPro" id="IPR041146">
    <property type="entry name" value="IFT81_CH"/>
</dbReference>
<organism evidence="10 11">
    <name type="scientific">Ramazzottius varieornatus</name>
    <name type="common">Water bear</name>
    <name type="synonym">Tardigrade</name>
    <dbReference type="NCBI Taxonomy" id="947166"/>
    <lineage>
        <taxon>Eukaryota</taxon>
        <taxon>Metazoa</taxon>
        <taxon>Ecdysozoa</taxon>
        <taxon>Tardigrada</taxon>
        <taxon>Eutardigrada</taxon>
        <taxon>Parachela</taxon>
        <taxon>Hypsibioidea</taxon>
        <taxon>Ramazzottiidae</taxon>
        <taxon>Ramazzottius</taxon>
    </lineage>
</organism>
<name>A0A1D1VNE4_RAMVA</name>
<dbReference type="GO" id="GO:0060271">
    <property type="term" value="P:cilium assembly"/>
    <property type="evidence" value="ECO:0007669"/>
    <property type="project" value="InterPro"/>
</dbReference>
<dbReference type="Pfam" id="PF18383">
    <property type="entry name" value="IFT81_CH"/>
    <property type="match status" value="1"/>
</dbReference>
<evidence type="ECO:0000256" key="1">
    <source>
        <dbReference type="ARBA" id="ARBA00004138"/>
    </source>
</evidence>
<evidence type="ECO:0000256" key="2">
    <source>
        <dbReference type="ARBA" id="ARBA00022794"/>
    </source>
</evidence>
<evidence type="ECO:0000313" key="10">
    <source>
        <dbReference type="EMBL" id="GAV03117.1"/>
    </source>
</evidence>
<feature type="coiled-coil region" evidence="7">
    <location>
        <begin position="511"/>
        <end position="538"/>
    </location>
</feature>
<dbReference type="Proteomes" id="UP000186922">
    <property type="component" value="Unassembled WGS sequence"/>
</dbReference>
<dbReference type="STRING" id="947166.A0A1D1VNE4"/>
<evidence type="ECO:0000313" key="11">
    <source>
        <dbReference type="Proteomes" id="UP000186922"/>
    </source>
</evidence>
<feature type="compositionally biased region" description="Polar residues" evidence="8">
    <location>
        <begin position="453"/>
        <end position="462"/>
    </location>
</feature>
<keyword evidence="4" id="KW-0969">Cilium</keyword>
<dbReference type="GO" id="GO:0036064">
    <property type="term" value="C:ciliary basal body"/>
    <property type="evidence" value="ECO:0007669"/>
    <property type="project" value="TreeGrafter"/>
</dbReference>
<comment type="caution">
    <text evidence="10">The sequence shown here is derived from an EMBL/GenBank/DDBJ whole genome shotgun (WGS) entry which is preliminary data.</text>
</comment>
<evidence type="ECO:0000256" key="5">
    <source>
        <dbReference type="ARBA" id="ARBA00023273"/>
    </source>
</evidence>
<evidence type="ECO:0000256" key="7">
    <source>
        <dbReference type="SAM" id="Coils"/>
    </source>
</evidence>
<comment type="subcellular location">
    <subcellularLocation>
        <location evidence="1">Cell projection</location>
        <location evidence="1">Cilium</location>
    </subcellularLocation>
</comment>
<comment type="similarity">
    <text evidence="6">Belongs to the IFT81 family.</text>
</comment>
<feature type="region of interest" description="Disordered" evidence="8">
    <location>
        <begin position="447"/>
        <end position="469"/>
    </location>
</feature>
<gene>
    <name evidence="10" type="primary">RvY_13594</name>
    <name evidence="10" type="synonym">RvY_13594.1</name>
    <name evidence="10" type="ORF">RvY_13594-1</name>
</gene>
<evidence type="ECO:0000256" key="8">
    <source>
        <dbReference type="SAM" id="MobiDB-lite"/>
    </source>
</evidence>
<dbReference type="GO" id="GO:0042073">
    <property type="term" value="P:intraciliary transport"/>
    <property type="evidence" value="ECO:0007669"/>
    <property type="project" value="InterPro"/>
</dbReference>
<dbReference type="GO" id="GO:0030992">
    <property type="term" value="C:intraciliary transport particle B"/>
    <property type="evidence" value="ECO:0007669"/>
    <property type="project" value="InterPro"/>
</dbReference>
<dbReference type="PANTHER" id="PTHR15614:SF2">
    <property type="entry name" value="INTRAFLAGELLAR TRANSPORT PROTEIN 81 HOMOLOG"/>
    <property type="match status" value="1"/>
</dbReference>